<dbReference type="EMBL" id="CAXITT010000692">
    <property type="protein sequence ID" value="CAL1545261.1"/>
    <property type="molecule type" value="Genomic_DNA"/>
</dbReference>
<sequence>GGGRTAVYVAIDYCLQQLQSEDRVDVYGTVLHLRRFRKNMVRTVV</sequence>
<feature type="non-terminal residue" evidence="2">
    <location>
        <position position="45"/>
    </location>
</feature>
<dbReference type="InterPro" id="IPR029021">
    <property type="entry name" value="Prot-tyrosine_phosphatase-like"/>
</dbReference>
<comment type="caution">
    <text evidence="2">The sequence shown here is derived from an EMBL/GenBank/DDBJ whole genome shotgun (WGS) entry which is preliminary data.</text>
</comment>
<dbReference type="Gene3D" id="3.90.190.10">
    <property type="entry name" value="Protein tyrosine phosphatase superfamily"/>
    <property type="match status" value="1"/>
</dbReference>
<reference evidence="2 3" key="1">
    <citation type="submission" date="2024-04" db="EMBL/GenBank/DDBJ databases">
        <authorList>
            <consortium name="Genoscope - CEA"/>
            <person name="William W."/>
        </authorList>
    </citation>
    <scope>NUCLEOTIDE SEQUENCE [LARGE SCALE GENOMIC DNA]</scope>
</reference>
<dbReference type="Pfam" id="PF00102">
    <property type="entry name" value="Y_phosphatase"/>
    <property type="match status" value="1"/>
</dbReference>
<dbReference type="Proteomes" id="UP001497497">
    <property type="component" value="Unassembled WGS sequence"/>
</dbReference>
<gene>
    <name evidence="2" type="ORF">GSLYS_00018744001</name>
</gene>
<dbReference type="InterPro" id="IPR000387">
    <property type="entry name" value="Tyr_Pase_dom"/>
</dbReference>
<evidence type="ECO:0000313" key="3">
    <source>
        <dbReference type="Proteomes" id="UP001497497"/>
    </source>
</evidence>
<feature type="non-terminal residue" evidence="2">
    <location>
        <position position="1"/>
    </location>
</feature>
<keyword evidence="3" id="KW-1185">Reference proteome</keyword>
<dbReference type="InterPro" id="IPR000242">
    <property type="entry name" value="PTP_cat"/>
</dbReference>
<dbReference type="GO" id="GO:0004725">
    <property type="term" value="F:protein tyrosine phosphatase activity"/>
    <property type="evidence" value="ECO:0007669"/>
    <property type="project" value="InterPro"/>
</dbReference>
<dbReference type="AlphaFoldDB" id="A0AAV2IHW7"/>
<name>A0AAV2IHW7_LYMST</name>
<dbReference type="SUPFAM" id="SSF52799">
    <property type="entry name" value="(Phosphotyrosine protein) phosphatases II"/>
    <property type="match status" value="1"/>
</dbReference>
<dbReference type="PROSITE" id="PS50056">
    <property type="entry name" value="TYR_PHOSPHATASE_2"/>
    <property type="match status" value="1"/>
</dbReference>
<evidence type="ECO:0000259" key="1">
    <source>
        <dbReference type="PROSITE" id="PS50056"/>
    </source>
</evidence>
<proteinExistence type="predicted"/>
<feature type="domain" description="Tyrosine specific protein phosphatases" evidence="1">
    <location>
        <begin position="1"/>
        <end position="45"/>
    </location>
</feature>
<organism evidence="2 3">
    <name type="scientific">Lymnaea stagnalis</name>
    <name type="common">Great pond snail</name>
    <name type="synonym">Helix stagnalis</name>
    <dbReference type="NCBI Taxonomy" id="6523"/>
    <lineage>
        <taxon>Eukaryota</taxon>
        <taxon>Metazoa</taxon>
        <taxon>Spiralia</taxon>
        <taxon>Lophotrochozoa</taxon>
        <taxon>Mollusca</taxon>
        <taxon>Gastropoda</taxon>
        <taxon>Heterobranchia</taxon>
        <taxon>Euthyneura</taxon>
        <taxon>Panpulmonata</taxon>
        <taxon>Hygrophila</taxon>
        <taxon>Lymnaeoidea</taxon>
        <taxon>Lymnaeidae</taxon>
        <taxon>Lymnaea</taxon>
    </lineage>
</organism>
<protein>
    <recommendedName>
        <fullName evidence="1">Tyrosine specific protein phosphatases domain-containing protein</fullName>
    </recommendedName>
</protein>
<accession>A0AAV2IHW7</accession>
<evidence type="ECO:0000313" key="2">
    <source>
        <dbReference type="EMBL" id="CAL1545261.1"/>
    </source>
</evidence>